<gene>
    <name evidence="3" type="ORF">ACFPOE_23005</name>
</gene>
<keyword evidence="2" id="KW-0732">Signal</keyword>
<protein>
    <recommendedName>
        <fullName evidence="5">Big-1 domain-containing protein</fullName>
    </recommendedName>
</protein>
<feature type="signal peptide" evidence="2">
    <location>
        <begin position="1"/>
        <end position="19"/>
    </location>
</feature>
<feature type="region of interest" description="Disordered" evidence="1">
    <location>
        <begin position="692"/>
        <end position="712"/>
    </location>
</feature>
<comment type="caution">
    <text evidence="3">The sequence shown here is derived from an EMBL/GenBank/DDBJ whole genome shotgun (WGS) entry which is preliminary data.</text>
</comment>
<evidence type="ECO:0008006" key="5">
    <source>
        <dbReference type="Google" id="ProtNLM"/>
    </source>
</evidence>
<evidence type="ECO:0000256" key="2">
    <source>
        <dbReference type="SAM" id="SignalP"/>
    </source>
</evidence>
<dbReference type="InterPro" id="IPR013783">
    <property type="entry name" value="Ig-like_fold"/>
</dbReference>
<dbReference type="Gene3D" id="2.60.40.10">
    <property type="entry name" value="Immunoglobulins"/>
    <property type="match status" value="5"/>
</dbReference>
<organism evidence="3 4">
    <name type="scientific">Caenimonas terrae</name>
    <dbReference type="NCBI Taxonomy" id="696074"/>
    <lineage>
        <taxon>Bacteria</taxon>
        <taxon>Pseudomonadati</taxon>
        <taxon>Pseudomonadota</taxon>
        <taxon>Betaproteobacteria</taxon>
        <taxon>Burkholderiales</taxon>
        <taxon>Comamonadaceae</taxon>
        <taxon>Caenimonas</taxon>
    </lineage>
</organism>
<keyword evidence="4" id="KW-1185">Reference proteome</keyword>
<dbReference type="EMBL" id="JBHSMF010000015">
    <property type="protein sequence ID" value="MFC5500430.1"/>
    <property type="molecule type" value="Genomic_DNA"/>
</dbReference>
<dbReference type="Proteomes" id="UP001596037">
    <property type="component" value="Unassembled WGS sequence"/>
</dbReference>
<dbReference type="PROSITE" id="PS51257">
    <property type="entry name" value="PROKAR_LIPOPROTEIN"/>
    <property type="match status" value="1"/>
</dbReference>
<evidence type="ECO:0000313" key="4">
    <source>
        <dbReference type="Proteomes" id="UP001596037"/>
    </source>
</evidence>
<feature type="chain" id="PRO_5046321240" description="Big-1 domain-containing protein" evidence="2">
    <location>
        <begin position="20"/>
        <end position="801"/>
    </location>
</feature>
<dbReference type="SUPFAM" id="SSF49373">
    <property type="entry name" value="Invasin/intimin cell-adhesion fragments"/>
    <property type="match status" value="4"/>
</dbReference>
<evidence type="ECO:0000256" key="1">
    <source>
        <dbReference type="SAM" id="MobiDB-lite"/>
    </source>
</evidence>
<proteinExistence type="predicted"/>
<dbReference type="InterPro" id="IPR008964">
    <property type="entry name" value="Invasin/intimin_cell_adhesion"/>
</dbReference>
<accession>A0ABW0NJI2</accession>
<name>A0ABW0NJI2_9BURK</name>
<reference evidence="4" key="1">
    <citation type="journal article" date="2019" name="Int. J. Syst. Evol. Microbiol.">
        <title>The Global Catalogue of Microorganisms (GCM) 10K type strain sequencing project: providing services to taxonomists for standard genome sequencing and annotation.</title>
        <authorList>
            <consortium name="The Broad Institute Genomics Platform"/>
            <consortium name="The Broad Institute Genome Sequencing Center for Infectious Disease"/>
            <person name="Wu L."/>
            <person name="Ma J."/>
        </authorList>
    </citation>
    <scope>NUCLEOTIDE SEQUENCE [LARGE SCALE GENOMIC DNA]</scope>
    <source>
        <strain evidence="4">CCUG 57401</strain>
    </source>
</reference>
<evidence type="ECO:0000313" key="3">
    <source>
        <dbReference type="EMBL" id="MFC5500430.1"/>
    </source>
</evidence>
<dbReference type="RefSeq" id="WP_376852682.1">
    <property type="nucleotide sequence ID" value="NZ_JBHSMF010000015.1"/>
</dbReference>
<sequence length="801" mass="80641">MTRYLKPWAALLVAAFLTACGGGGGSPGATSTGGGVTPTDPTAVATASVADLAIYTDKSAMSNSGTDKVTVTVVAVNANRNAVTGATVTVSADKNSIFTAAGATTDATGTFTGTLTIGSDRTNRTITITAIANGISRQTTVQVADISGPGNTANAVADFALLTDKTSIANTGTDTAVLTVVAVDSNRNVVAGATVSVAAGANAIFTPNGTNVTNASGIFTGTISAGSDKTLRTIPITVTVNGIVKTTTLDVTFPVVPTTPSTPGGTTTTTTPVIPVADMVLFLDKSTINNSGSDKAQLTVIALDVNRNVVSGAAVAVTTDQNSVFIPTGGNTTNAQGTYTGNVSIGADKSNRVITLSVTINGIVRRTSVQVIGSKLTVQAQPSTLAPGQAGTISTVLQDSSLNPVAGTTITLSGSLPGVSGLTAVTDFSGQAKFSFTAPGTTGTFTIGAAGSGVTAASVQVQVVTAGVIPDAVIPAGVVPSLSASPNVLQVNAVGSTANRSTLRFLFVDGSGNPVTNVRVRFDDLTTGIAAVGSSITSGTQTLVTDNSGVVTAQYIAGQNSSPTNGVTIQACYNFTDPVPPLPCPAANSVKATLTVAGAALAVSIGDDNLLTPSNGTYIKKFAITVADSAGRAVANAPVDISLDLTHYGKSQTWGRGTLSTVPTSLTADATIAASGTATVFYWCQNEDTNRNGVVDPSENRDNSVDANGQPTLQPRRSDMIISYDDPTVTTTNASGILIIRVQYSQRYGGWLAYKVRVTANVAGSQGMAERPFVTDVLAADVTNGSFLTPAYGVNNCTTAN</sequence>